<organism evidence="3 4">
    <name type="scientific">Halorussus caseinilyticus</name>
    <dbReference type="NCBI Taxonomy" id="3034025"/>
    <lineage>
        <taxon>Archaea</taxon>
        <taxon>Methanobacteriati</taxon>
        <taxon>Methanobacteriota</taxon>
        <taxon>Stenosarchaea group</taxon>
        <taxon>Halobacteria</taxon>
        <taxon>Halobacteriales</taxon>
        <taxon>Haladaptataceae</taxon>
        <taxon>Halorussus</taxon>
    </lineage>
</organism>
<evidence type="ECO:0000259" key="2">
    <source>
        <dbReference type="Pfam" id="PF00582"/>
    </source>
</evidence>
<sequence length="144" mass="15249">MYDSILVPIDGSEQSSRALEHAVGHADTYDAAVHLVFVVDVASVPAEVDAAPVEEKLDRYGESVTDGAAERVEDAGVSRVETSVVPGVPHRAILDYAAAHDVDLVVMGTHGRTGIDRYLLGSVTEKVVRLSEAPVLTVQADDAE</sequence>
<dbReference type="AlphaFoldDB" id="A0ABD5WHV7"/>
<feature type="domain" description="UspA" evidence="2">
    <location>
        <begin position="1"/>
        <end position="138"/>
    </location>
</feature>
<proteinExistence type="inferred from homology"/>
<dbReference type="Pfam" id="PF00582">
    <property type="entry name" value="Usp"/>
    <property type="match status" value="1"/>
</dbReference>
<dbReference type="RefSeq" id="WP_276282338.1">
    <property type="nucleotide sequence ID" value="NZ_CP119810.1"/>
</dbReference>
<name>A0ABD5WHV7_9EURY</name>
<dbReference type="Gene3D" id="3.40.50.620">
    <property type="entry name" value="HUPs"/>
    <property type="match status" value="1"/>
</dbReference>
<evidence type="ECO:0000256" key="1">
    <source>
        <dbReference type="ARBA" id="ARBA00008791"/>
    </source>
</evidence>
<comment type="caution">
    <text evidence="3">The sequence shown here is derived from an EMBL/GenBank/DDBJ whole genome shotgun (WGS) entry which is preliminary data.</text>
</comment>
<reference evidence="3 4" key="1">
    <citation type="journal article" date="2019" name="Int. J. Syst. Evol. Microbiol.">
        <title>The Global Catalogue of Microorganisms (GCM) 10K type strain sequencing project: providing services to taxonomists for standard genome sequencing and annotation.</title>
        <authorList>
            <consortium name="The Broad Institute Genomics Platform"/>
            <consortium name="The Broad Institute Genome Sequencing Center for Infectious Disease"/>
            <person name="Wu L."/>
            <person name="Ma J."/>
        </authorList>
    </citation>
    <scope>NUCLEOTIDE SEQUENCE [LARGE SCALE GENOMIC DNA]</scope>
    <source>
        <strain evidence="3 4">DT72</strain>
    </source>
</reference>
<dbReference type="GeneID" id="79305465"/>
<dbReference type="PIRSF" id="PIRSF006276">
    <property type="entry name" value="UspA"/>
    <property type="match status" value="1"/>
</dbReference>
<accession>A0ABD5WHV7</accession>
<protein>
    <submittedName>
        <fullName evidence="3">Universal stress protein</fullName>
    </submittedName>
</protein>
<dbReference type="PANTHER" id="PTHR46268">
    <property type="entry name" value="STRESS RESPONSE PROTEIN NHAX"/>
    <property type="match status" value="1"/>
</dbReference>
<comment type="similarity">
    <text evidence="1">Belongs to the universal stress protein A family.</text>
</comment>
<dbReference type="SUPFAM" id="SSF52402">
    <property type="entry name" value="Adenine nucleotide alpha hydrolases-like"/>
    <property type="match status" value="1"/>
</dbReference>
<evidence type="ECO:0000313" key="3">
    <source>
        <dbReference type="EMBL" id="MFC7079015.1"/>
    </source>
</evidence>
<dbReference type="InterPro" id="IPR014729">
    <property type="entry name" value="Rossmann-like_a/b/a_fold"/>
</dbReference>
<dbReference type="InterPro" id="IPR006015">
    <property type="entry name" value="Universal_stress_UspA"/>
</dbReference>
<evidence type="ECO:0000313" key="4">
    <source>
        <dbReference type="Proteomes" id="UP001596407"/>
    </source>
</evidence>
<keyword evidence="4" id="KW-1185">Reference proteome</keyword>
<dbReference type="Proteomes" id="UP001596407">
    <property type="component" value="Unassembled WGS sequence"/>
</dbReference>
<dbReference type="InterPro" id="IPR006016">
    <property type="entry name" value="UspA"/>
</dbReference>
<dbReference type="PANTHER" id="PTHR46268:SF6">
    <property type="entry name" value="UNIVERSAL STRESS PROTEIN UP12"/>
    <property type="match status" value="1"/>
</dbReference>
<gene>
    <name evidence="3" type="ORF">ACFQJ6_01590</name>
</gene>
<dbReference type="PRINTS" id="PR01438">
    <property type="entry name" value="UNVRSLSTRESS"/>
</dbReference>
<dbReference type="EMBL" id="JBHSZH010000001">
    <property type="protein sequence ID" value="MFC7079015.1"/>
    <property type="molecule type" value="Genomic_DNA"/>
</dbReference>
<dbReference type="CDD" id="cd00293">
    <property type="entry name" value="USP-like"/>
    <property type="match status" value="1"/>
</dbReference>